<sequence>MTFNIESPITFARQLHYIPSLHCIFLFFFIR</sequence>
<dbReference type="EMBL" id="GBXM01078331">
    <property type="protein sequence ID" value="JAH30246.1"/>
    <property type="molecule type" value="Transcribed_RNA"/>
</dbReference>
<proteinExistence type="predicted"/>
<name>A0A0E9RM99_ANGAN</name>
<keyword evidence="1" id="KW-0812">Transmembrane</keyword>
<reference evidence="2" key="1">
    <citation type="submission" date="2014-11" db="EMBL/GenBank/DDBJ databases">
        <authorList>
            <person name="Amaro Gonzalez C."/>
        </authorList>
    </citation>
    <scope>NUCLEOTIDE SEQUENCE</scope>
</reference>
<keyword evidence="1" id="KW-1133">Transmembrane helix</keyword>
<dbReference type="AlphaFoldDB" id="A0A0E9RM99"/>
<organism evidence="2">
    <name type="scientific">Anguilla anguilla</name>
    <name type="common">European freshwater eel</name>
    <name type="synonym">Muraena anguilla</name>
    <dbReference type="NCBI Taxonomy" id="7936"/>
    <lineage>
        <taxon>Eukaryota</taxon>
        <taxon>Metazoa</taxon>
        <taxon>Chordata</taxon>
        <taxon>Craniata</taxon>
        <taxon>Vertebrata</taxon>
        <taxon>Euteleostomi</taxon>
        <taxon>Actinopterygii</taxon>
        <taxon>Neopterygii</taxon>
        <taxon>Teleostei</taxon>
        <taxon>Anguilliformes</taxon>
        <taxon>Anguillidae</taxon>
        <taxon>Anguilla</taxon>
    </lineage>
</organism>
<feature type="transmembrane region" description="Helical" evidence="1">
    <location>
        <begin position="14"/>
        <end position="30"/>
    </location>
</feature>
<accession>A0A0E9RM99</accession>
<reference evidence="2" key="2">
    <citation type="journal article" date="2015" name="Fish Shellfish Immunol.">
        <title>Early steps in the European eel (Anguilla anguilla)-Vibrio vulnificus interaction in the gills: Role of the RtxA13 toxin.</title>
        <authorList>
            <person name="Callol A."/>
            <person name="Pajuelo D."/>
            <person name="Ebbesson L."/>
            <person name="Teles M."/>
            <person name="MacKenzie S."/>
            <person name="Amaro C."/>
        </authorList>
    </citation>
    <scope>NUCLEOTIDE SEQUENCE</scope>
</reference>
<evidence type="ECO:0000313" key="2">
    <source>
        <dbReference type="EMBL" id="JAH30246.1"/>
    </source>
</evidence>
<protein>
    <submittedName>
        <fullName evidence="2">Uncharacterized protein</fullName>
    </submittedName>
</protein>
<evidence type="ECO:0000256" key="1">
    <source>
        <dbReference type="SAM" id="Phobius"/>
    </source>
</evidence>
<keyword evidence="1" id="KW-0472">Membrane</keyword>